<evidence type="ECO:0000313" key="1">
    <source>
        <dbReference type="EMBL" id="OUP61827.1"/>
    </source>
</evidence>
<dbReference type="RefSeq" id="WP_087157947.1">
    <property type="nucleotide sequence ID" value="NZ_NFKM01000001.1"/>
</dbReference>
<name>A0A1Y4LZ15_9FIRM</name>
<comment type="caution">
    <text evidence="1">The sequence shown here is derived from an EMBL/GenBank/DDBJ whole genome shotgun (WGS) entry which is preliminary data.</text>
</comment>
<dbReference type="EMBL" id="NFKM01000001">
    <property type="protein sequence ID" value="OUP61827.1"/>
    <property type="molecule type" value="Genomic_DNA"/>
</dbReference>
<keyword evidence="2" id="KW-1185">Reference proteome</keyword>
<evidence type="ECO:0000313" key="2">
    <source>
        <dbReference type="Proteomes" id="UP000195447"/>
    </source>
</evidence>
<organism evidence="1 2">
    <name type="scientific">Faecalitalea cylindroides</name>
    <dbReference type="NCBI Taxonomy" id="39483"/>
    <lineage>
        <taxon>Bacteria</taxon>
        <taxon>Bacillati</taxon>
        <taxon>Bacillota</taxon>
        <taxon>Erysipelotrichia</taxon>
        <taxon>Erysipelotrichales</taxon>
        <taxon>Erysipelotrichaceae</taxon>
        <taxon>Faecalitalea</taxon>
    </lineage>
</organism>
<accession>A0A1Y4LZ15</accession>
<reference evidence="2" key="1">
    <citation type="submission" date="2017-04" db="EMBL/GenBank/DDBJ databases">
        <title>Function of individual gut microbiota members based on whole genome sequencing of pure cultures obtained from chicken caecum.</title>
        <authorList>
            <person name="Medvecky M."/>
            <person name="Cejkova D."/>
            <person name="Polansky O."/>
            <person name="Karasova D."/>
            <person name="Kubasova T."/>
            <person name="Cizek A."/>
            <person name="Rychlik I."/>
        </authorList>
    </citation>
    <scope>NUCLEOTIDE SEQUENCE [LARGE SCALE GENOMIC DNA]</scope>
    <source>
        <strain evidence="2">An178</strain>
    </source>
</reference>
<proteinExistence type="predicted"/>
<dbReference type="AlphaFoldDB" id="A0A1Y4LZ15"/>
<dbReference type="Proteomes" id="UP000195447">
    <property type="component" value="Unassembled WGS sequence"/>
</dbReference>
<protein>
    <submittedName>
        <fullName evidence="1">Multidrug transporter</fullName>
    </submittedName>
</protein>
<gene>
    <name evidence="1" type="ORF">B5F14_00085</name>
</gene>
<sequence length="113" mass="14000">MYKVKEADWEKFRKKIDFWQENYLRRLNKEYIDVLKQDKAASEIFWTLEEKIKKDKKSMEVMVIMRRSIMLDIILELIRDNVIEFKDIDEFSDDLKDTVRQILDYKIIFKEII</sequence>